<dbReference type="Proteomes" id="UP000054995">
    <property type="component" value="Unassembled WGS sequence"/>
</dbReference>
<reference evidence="1 3" key="1">
    <citation type="submission" date="2015-01" db="EMBL/GenBank/DDBJ databases">
        <title>Evolution of Trichinella species and genotypes.</title>
        <authorList>
            <person name="Korhonen P.K."/>
            <person name="Edoardo P."/>
            <person name="Giuseppe L.R."/>
            <person name="Gasser R.B."/>
        </authorList>
    </citation>
    <scope>NUCLEOTIDE SEQUENCE [LARGE SCALE GENOMIC DNA]</scope>
    <source>
        <strain evidence="1">ISS470</strain>
    </source>
</reference>
<organism evidence="1 3">
    <name type="scientific">Trichinella pseudospiralis</name>
    <name type="common">Parasitic roundworm</name>
    <dbReference type="NCBI Taxonomy" id="6337"/>
    <lineage>
        <taxon>Eukaryota</taxon>
        <taxon>Metazoa</taxon>
        <taxon>Ecdysozoa</taxon>
        <taxon>Nematoda</taxon>
        <taxon>Enoplea</taxon>
        <taxon>Dorylaimia</taxon>
        <taxon>Trichinellida</taxon>
        <taxon>Trichinellidae</taxon>
        <taxon>Trichinella</taxon>
    </lineage>
</organism>
<comment type="caution">
    <text evidence="1">The sequence shown here is derived from an EMBL/GenBank/DDBJ whole genome shotgun (WGS) entry which is preliminary data.</text>
</comment>
<evidence type="ECO:0000313" key="2">
    <source>
        <dbReference type="EMBL" id="KRY87227.1"/>
    </source>
</evidence>
<dbReference type="EMBL" id="JYDT01000147">
    <property type="protein sequence ID" value="KRY83226.1"/>
    <property type="molecule type" value="Genomic_DNA"/>
</dbReference>
<dbReference type="EMBL" id="JYDT01000059">
    <property type="protein sequence ID" value="KRY87227.1"/>
    <property type="molecule type" value="Genomic_DNA"/>
</dbReference>
<proteinExistence type="predicted"/>
<sequence length="82" mass="9434">MLTFSIICNLESTGLENFIEMLYVKQYGTMKRNTFQYLIKLFTALMSIRLVTDGRLGCPLRSKAIEISEQRTIATFFVDVLS</sequence>
<gene>
    <name evidence="1" type="ORF">T4D_14611</name>
    <name evidence="2" type="ORF">T4D_7708</name>
</gene>
<evidence type="ECO:0000313" key="3">
    <source>
        <dbReference type="Proteomes" id="UP000054995"/>
    </source>
</evidence>
<protein>
    <submittedName>
        <fullName evidence="1">Uncharacterized protein</fullName>
    </submittedName>
</protein>
<keyword evidence="3" id="KW-1185">Reference proteome</keyword>
<evidence type="ECO:0000313" key="1">
    <source>
        <dbReference type="EMBL" id="KRY83226.1"/>
    </source>
</evidence>
<accession>A0A0V1FAR2</accession>
<name>A0A0V1FAR2_TRIPS</name>